<organism evidence="2 3">
    <name type="scientific">Coccomyxa subellipsoidea</name>
    <dbReference type="NCBI Taxonomy" id="248742"/>
    <lineage>
        <taxon>Eukaryota</taxon>
        <taxon>Viridiplantae</taxon>
        <taxon>Chlorophyta</taxon>
        <taxon>core chlorophytes</taxon>
        <taxon>Trebouxiophyceae</taxon>
        <taxon>Trebouxiophyceae incertae sedis</taxon>
        <taxon>Coccomyxaceae</taxon>
        <taxon>Coccomyxa</taxon>
    </lineage>
</organism>
<evidence type="ECO:0000313" key="2">
    <source>
        <dbReference type="EMBL" id="KAK9901371.1"/>
    </source>
</evidence>
<gene>
    <name evidence="2" type="ORF">WJX75_008900</name>
</gene>
<keyword evidence="3" id="KW-1185">Reference proteome</keyword>
<reference evidence="2 3" key="1">
    <citation type="journal article" date="2024" name="Nat. Commun.">
        <title>Phylogenomics reveals the evolutionary origins of lichenization in chlorophyte algae.</title>
        <authorList>
            <person name="Puginier C."/>
            <person name="Libourel C."/>
            <person name="Otte J."/>
            <person name="Skaloud P."/>
            <person name="Haon M."/>
            <person name="Grisel S."/>
            <person name="Petersen M."/>
            <person name="Berrin J.G."/>
            <person name="Delaux P.M."/>
            <person name="Dal Grande F."/>
            <person name="Keller J."/>
        </authorList>
    </citation>
    <scope>NUCLEOTIDE SEQUENCE [LARGE SCALE GENOMIC DNA]</scope>
    <source>
        <strain evidence="2 3">SAG 216-7</strain>
    </source>
</reference>
<protein>
    <submittedName>
        <fullName evidence="2">Uncharacterized protein</fullName>
    </submittedName>
</protein>
<accession>A0ABR2YB60</accession>
<feature type="compositionally biased region" description="Basic and acidic residues" evidence="1">
    <location>
        <begin position="26"/>
        <end position="42"/>
    </location>
</feature>
<dbReference type="Proteomes" id="UP001491310">
    <property type="component" value="Unassembled WGS sequence"/>
</dbReference>
<name>A0ABR2YB60_9CHLO</name>
<evidence type="ECO:0000256" key="1">
    <source>
        <dbReference type="SAM" id="MobiDB-lite"/>
    </source>
</evidence>
<feature type="region of interest" description="Disordered" evidence="1">
    <location>
        <begin position="26"/>
        <end position="46"/>
    </location>
</feature>
<evidence type="ECO:0000313" key="3">
    <source>
        <dbReference type="Proteomes" id="UP001491310"/>
    </source>
</evidence>
<comment type="caution">
    <text evidence="2">The sequence shown here is derived from an EMBL/GenBank/DDBJ whole genome shotgun (WGS) entry which is preliminary data.</text>
</comment>
<proteinExistence type="predicted"/>
<dbReference type="EMBL" id="JALJOT010000018">
    <property type="protein sequence ID" value="KAK9901371.1"/>
    <property type="molecule type" value="Genomic_DNA"/>
</dbReference>
<sequence length="210" mass="24149">MPSSSSTVELPRRITRKQKRLADKSLECLEADTRSTAHEEGSKRRKRERPLQLSLYVRWYSPSGKTKVNRLLLRPVTGVEALEGISKNLVSRAFPESDRPDYLTSEEFLKFTPTDDFMSLPGEIERTEFRLVVTHKAWEYTVLERELGAHRDPLRKMLVTVIEFESNAMMVGHLGLRVSLIAYPVVSVKKSFLEGIEKELRTNPDFKGKL</sequence>